<dbReference type="InterPro" id="IPR038725">
    <property type="entry name" value="YdaG_split_barrel_FMN-bd"/>
</dbReference>
<dbReference type="EMBL" id="JAOTIF010000006">
    <property type="protein sequence ID" value="MCU7549549.1"/>
    <property type="molecule type" value="Genomic_DNA"/>
</dbReference>
<dbReference type="Gene3D" id="2.30.110.10">
    <property type="entry name" value="Electron Transport, Fmn-binding Protein, Chain A"/>
    <property type="match status" value="1"/>
</dbReference>
<proteinExistence type="predicted"/>
<evidence type="ECO:0000313" key="2">
    <source>
        <dbReference type="EMBL" id="MCU7549549.1"/>
    </source>
</evidence>
<gene>
    <name evidence="2" type="ORF">OCK74_10510</name>
</gene>
<reference evidence="2" key="2">
    <citation type="submission" date="2023-04" db="EMBL/GenBank/DDBJ databases">
        <title>Paracnuella aquatica gen. nov., sp. nov., a member of the family Chitinophagaceae isolated from a hot spring.</title>
        <authorList>
            <person name="Wang C."/>
        </authorList>
    </citation>
    <scope>NUCLEOTIDE SEQUENCE</scope>
    <source>
        <strain evidence="2">LB-8</strain>
    </source>
</reference>
<dbReference type="Proteomes" id="UP001155483">
    <property type="component" value="Unassembled WGS sequence"/>
</dbReference>
<organism evidence="2 3">
    <name type="scientific">Paraflavisolibacter caeni</name>
    <dbReference type="NCBI Taxonomy" id="2982496"/>
    <lineage>
        <taxon>Bacteria</taxon>
        <taxon>Pseudomonadati</taxon>
        <taxon>Bacteroidota</taxon>
        <taxon>Chitinophagia</taxon>
        <taxon>Chitinophagales</taxon>
        <taxon>Chitinophagaceae</taxon>
        <taxon>Paraflavisolibacter</taxon>
    </lineage>
</organism>
<evidence type="ECO:0000313" key="3">
    <source>
        <dbReference type="Proteomes" id="UP001155483"/>
    </source>
</evidence>
<feature type="domain" description="General stress protein FMN-binding split barrel" evidence="1">
    <location>
        <begin position="38"/>
        <end position="132"/>
    </location>
</feature>
<accession>A0A9X3BFS5</accession>
<name>A0A9X3BFS5_9BACT</name>
<evidence type="ECO:0000259" key="1">
    <source>
        <dbReference type="Pfam" id="PF16242"/>
    </source>
</evidence>
<reference evidence="2" key="1">
    <citation type="submission" date="2022-09" db="EMBL/GenBank/DDBJ databases">
        <authorList>
            <person name="Yuan C."/>
            <person name="Ke Z."/>
        </authorList>
    </citation>
    <scope>NUCLEOTIDE SEQUENCE</scope>
    <source>
        <strain evidence="2">LB-8</strain>
    </source>
</reference>
<dbReference type="AlphaFoldDB" id="A0A9X3BFS5"/>
<comment type="caution">
    <text evidence="2">The sequence shown here is derived from an EMBL/GenBank/DDBJ whole genome shotgun (WGS) entry which is preliminary data.</text>
</comment>
<protein>
    <submittedName>
        <fullName evidence="2">Pyridoxamine 5'-phosphate oxidase family protein</fullName>
    </submittedName>
</protein>
<dbReference type="RefSeq" id="WP_279296991.1">
    <property type="nucleotide sequence ID" value="NZ_JAOTIF010000006.1"/>
</dbReference>
<dbReference type="Pfam" id="PF16242">
    <property type="entry name" value="Pyrid_ox_like"/>
    <property type="match status" value="1"/>
</dbReference>
<sequence length="164" mass="19157">MQVNQQFNFVQQKIEEIGTAIFFNLSDSVLKFPTTIVSTLKVDDFGFVWLLVQKPKQSLREFEEGFPVRLDFYKKGKNYFLQVAGKAWVVTDPEEINALSLFQEDLIQKIDDQMVLVKVKMQKADYHEAQTTARNSWWHNTVNVFSTMFKNSNTYQPSTYYATS</sequence>
<dbReference type="SUPFAM" id="SSF50475">
    <property type="entry name" value="FMN-binding split barrel"/>
    <property type="match status" value="1"/>
</dbReference>
<dbReference type="InterPro" id="IPR012349">
    <property type="entry name" value="Split_barrel_FMN-bd"/>
</dbReference>
<keyword evidence="3" id="KW-1185">Reference proteome</keyword>